<keyword evidence="13" id="KW-1185">Reference proteome</keyword>
<dbReference type="SUPFAM" id="SSF48179">
    <property type="entry name" value="6-phosphogluconate dehydrogenase C-terminal domain-like"/>
    <property type="match status" value="1"/>
</dbReference>
<dbReference type="Gene3D" id="3.40.50.720">
    <property type="entry name" value="NAD(P)-binding Rossmann-like Domain"/>
    <property type="match status" value="1"/>
</dbReference>
<dbReference type="EC" id="1.3.1.12" evidence="3"/>
<dbReference type="GO" id="GO:0004665">
    <property type="term" value="F:prephenate dehydrogenase (NADP+) activity"/>
    <property type="evidence" value="ECO:0007669"/>
    <property type="project" value="InterPro"/>
</dbReference>
<evidence type="ECO:0000256" key="3">
    <source>
        <dbReference type="ARBA" id="ARBA00012068"/>
    </source>
</evidence>
<dbReference type="GO" id="GO:0008977">
    <property type="term" value="F:prephenate dehydrogenase (NAD+) activity"/>
    <property type="evidence" value="ECO:0007669"/>
    <property type="project" value="UniProtKB-EC"/>
</dbReference>
<evidence type="ECO:0000259" key="11">
    <source>
        <dbReference type="PROSITE" id="PS51671"/>
    </source>
</evidence>
<comment type="catalytic activity">
    <reaction evidence="9">
        <text>prephenate + NAD(+) = 3-(4-hydroxyphenyl)pyruvate + CO2 + NADH</text>
        <dbReference type="Rhea" id="RHEA:13869"/>
        <dbReference type="ChEBI" id="CHEBI:16526"/>
        <dbReference type="ChEBI" id="CHEBI:29934"/>
        <dbReference type="ChEBI" id="CHEBI:36242"/>
        <dbReference type="ChEBI" id="CHEBI:57540"/>
        <dbReference type="ChEBI" id="CHEBI:57945"/>
        <dbReference type="EC" id="1.3.1.12"/>
    </reaction>
</comment>
<reference evidence="12 13" key="1">
    <citation type="submission" date="2017-12" db="EMBL/GenBank/DDBJ databases">
        <title>Phylogenetic diversity of female urinary microbiome.</title>
        <authorList>
            <person name="Thomas-White K."/>
            <person name="Wolfe A.J."/>
        </authorList>
    </citation>
    <scope>NUCLEOTIDE SEQUENCE [LARGE SCALE GENOMIC DNA]</scope>
    <source>
        <strain evidence="12 13">UMB0402</strain>
    </source>
</reference>
<gene>
    <name evidence="12" type="ORF">CYJ19_10835</name>
</gene>
<dbReference type="PANTHER" id="PTHR21363">
    <property type="entry name" value="PREPHENATE DEHYDROGENASE"/>
    <property type="match status" value="1"/>
</dbReference>
<dbReference type="InterPro" id="IPR002912">
    <property type="entry name" value="ACT_dom"/>
</dbReference>
<keyword evidence="6" id="KW-0560">Oxidoreductase</keyword>
<evidence type="ECO:0000256" key="9">
    <source>
        <dbReference type="ARBA" id="ARBA00049260"/>
    </source>
</evidence>
<dbReference type="SUPFAM" id="SSF51735">
    <property type="entry name" value="NAD(P)-binding Rossmann-fold domains"/>
    <property type="match status" value="1"/>
</dbReference>
<dbReference type="InterPro" id="IPR036291">
    <property type="entry name" value="NAD(P)-bd_dom_sf"/>
</dbReference>
<feature type="domain" description="ACT" evidence="11">
    <location>
        <begin position="294"/>
        <end position="367"/>
    </location>
</feature>
<feature type="domain" description="Prephenate/arogenate dehydrogenase" evidence="10">
    <location>
        <begin position="4"/>
        <end position="280"/>
    </location>
</feature>
<dbReference type="NCBIfam" id="NF005112">
    <property type="entry name" value="PRK06545.2-4"/>
    <property type="match status" value="1"/>
</dbReference>
<keyword evidence="5" id="KW-0827">Tyrosine biosynthesis</keyword>
<evidence type="ECO:0000256" key="1">
    <source>
        <dbReference type="ARBA" id="ARBA00005067"/>
    </source>
</evidence>
<proteinExistence type="inferred from homology"/>
<evidence type="ECO:0000256" key="7">
    <source>
        <dbReference type="ARBA" id="ARBA00023027"/>
    </source>
</evidence>
<dbReference type="InterPro" id="IPR045865">
    <property type="entry name" value="ACT-like_dom_sf"/>
</dbReference>
<dbReference type="PROSITE" id="PS51671">
    <property type="entry name" value="ACT"/>
    <property type="match status" value="1"/>
</dbReference>
<evidence type="ECO:0000256" key="2">
    <source>
        <dbReference type="ARBA" id="ARBA00007964"/>
    </source>
</evidence>
<comment type="similarity">
    <text evidence="2">Belongs to the prephenate/arogenate dehydrogenase family.</text>
</comment>
<evidence type="ECO:0000313" key="13">
    <source>
        <dbReference type="Proteomes" id="UP000235122"/>
    </source>
</evidence>
<dbReference type="EMBL" id="PKKO01000006">
    <property type="protein sequence ID" value="PKY71699.1"/>
    <property type="molecule type" value="Genomic_DNA"/>
</dbReference>
<dbReference type="InterPro" id="IPR050812">
    <property type="entry name" value="Preph/Arog_dehydrog"/>
</dbReference>
<dbReference type="RefSeq" id="WP_024331423.1">
    <property type="nucleotide sequence ID" value="NZ_JASOXK010000004.1"/>
</dbReference>
<keyword evidence="8" id="KW-0028">Amino-acid biosynthesis</keyword>
<protein>
    <recommendedName>
        <fullName evidence="4">Prephenate dehydrogenase</fullName>
        <ecNumber evidence="3">1.3.1.12</ecNumber>
    </recommendedName>
</protein>
<keyword evidence="7" id="KW-0520">NAD</keyword>
<evidence type="ECO:0000256" key="6">
    <source>
        <dbReference type="ARBA" id="ARBA00023002"/>
    </source>
</evidence>
<dbReference type="UniPathway" id="UPA00122">
    <property type="reaction ID" value="UER00961"/>
</dbReference>
<dbReference type="Pfam" id="PF20463">
    <property type="entry name" value="PDH_C"/>
    <property type="match status" value="1"/>
</dbReference>
<accession>A0A2I1IKQ0</accession>
<dbReference type="Proteomes" id="UP000235122">
    <property type="component" value="Unassembled WGS sequence"/>
</dbReference>
<evidence type="ECO:0000313" key="12">
    <source>
        <dbReference type="EMBL" id="PKY71699.1"/>
    </source>
</evidence>
<evidence type="ECO:0000256" key="8">
    <source>
        <dbReference type="ARBA" id="ARBA00023141"/>
    </source>
</evidence>
<dbReference type="PANTHER" id="PTHR21363:SF0">
    <property type="entry name" value="PREPHENATE DEHYDROGENASE [NADP(+)]"/>
    <property type="match status" value="1"/>
</dbReference>
<dbReference type="Pfam" id="PF02153">
    <property type="entry name" value="PDH_N"/>
    <property type="match status" value="1"/>
</dbReference>
<evidence type="ECO:0000256" key="4">
    <source>
        <dbReference type="ARBA" id="ARBA00016891"/>
    </source>
</evidence>
<dbReference type="InterPro" id="IPR046826">
    <property type="entry name" value="PDH_N"/>
</dbReference>
<sequence>MRTPSVLIVGTGLLGTSLGLRLKENWQVWLSDLSPAAEALARDMGAGSCYDGAAQPDLVVVCAPPDVAGRCVVQALENFSEAVVTDVASVKEAVAEVVLGCEVDWSRYVGSHPMAGRERSGAAAADCDLFEGNPWVIVPTEYSAATALQMVRSVALEVGAIPRQLSAEEHDAAVALVSHVPQLVSSLLAARLKEAPQSALGLAGQGLRDTTRIARSDAELWAAIVSQNSEAVAHVLGEFAADLRGLLAGLAETGPSGLDQPGRMGAVAKVVLAGNRGVERIPGKHGGPPRRYLEVSVLVPDKPGEFGRLFTEIGEEGVNIEDFSIEHSAGAAAGVARLLVMPTAGQPLVEALKRRGWQVPSAMNRGQ</sequence>
<organism evidence="12 13">
    <name type="scientific">Winkia neuii</name>
    <dbReference type="NCBI Taxonomy" id="33007"/>
    <lineage>
        <taxon>Bacteria</taxon>
        <taxon>Bacillati</taxon>
        <taxon>Actinomycetota</taxon>
        <taxon>Actinomycetes</taxon>
        <taxon>Actinomycetales</taxon>
        <taxon>Actinomycetaceae</taxon>
        <taxon>Winkia</taxon>
    </lineage>
</organism>
<comment type="pathway">
    <text evidence="1">Amino-acid biosynthesis; L-tyrosine biosynthesis; (4-hydroxyphenyl)pyruvate from prephenate (NAD(+) route): step 1/1.</text>
</comment>
<dbReference type="STRING" id="33007.HMPREF3198_01996"/>
<dbReference type="SUPFAM" id="SSF55021">
    <property type="entry name" value="ACT-like"/>
    <property type="match status" value="1"/>
</dbReference>
<dbReference type="InterPro" id="IPR008927">
    <property type="entry name" value="6-PGluconate_DH-like_C_sf"/>
</dbReference>
<dbReference type="InterPro" id="IPR046825">
    <property type="entry name" value="PDH_C"/>
</dbReference>
<comment type="caution">
    <text evidence="12">The sequence shown here is derived from an EMBL/GenBank/DDBJ whole genome shotgun (WGS) entry which is preliminary data.</text>
</comment>
<dbReference type="Gene3D" id="1.10.3660.10">
    <property type="entry name" value="6-phosphogluconate dehydrogenase C-terminal like domain"/>
    <property type="match status" value="1"/>
</dbReference>
<dbReference type="GO" id="GO:0070403">
    <property type="term" value="F:NAD+ binding"/>
    <property type="evidence" value="ECO:0007669"/>
    <property type="project" value="InterPro"/>
</dbReference>
<dbReference type="AlphaFoldDB" id="A0A2I1IKQ0"/>
<dbReference type="NCBIfam" id="NF005111">
    <property type="entry name" value="PRK06545.2-3"/>
    <property type="match status" value="1"/>
</dbReference>
<dbReference type="GO" id="GO:0006571">
    <property type="term" value="P:tyrosine biosynthetic process"/>
    <property type="evidence" value="ECO:0007669"/>
    <property type="project" value="UniProtKB-UniPathway"/>
</dbReference>
<dbReference type="PROSITE" id="PS51176">
    <property type="entry name" value="PDH_ADH"/>
    <property type="match status" value="1"/>
</dbReference>
<name>A0A2I1IKQ0_9ACTO</name>
<evidence type="ECO:0000259" key="10">
    <source>
        <dbReference type="PROSITE" id="PS51176"/>
    </source>
</evidence>
<dbReference type="InterPro" id="IPR003099">
    <property type="entry name" value="Prephen_DH"/>
</dbReference>
<dbReference type="GeneID" id="35867117"/>
<keyword evidence="8" id="KW-0057">Aromatic amino acid biosynthesis</keyword>
<evidence type="ECO:0000256" key="5">
    <source>
        <dbReference type="ARBA" id="ARBA00022498"/>
    </source>
</evidence>